<proteinExistence type="predicted"/>
<accession>A0A2J6QHN0</accession>
<dbReference type="OrthoDB" id="5153521at2759"/>
<feature type="region of interest" description="Disordered" evidence="1">
    <location>
        <begin position="55"/>
        <end position="94"/>
    </location>
</feature>
<dbReference type="Proteomes" id="UP000235672">
    <property type="component" value="Unassembled WGS sequence"/>
</dbReference>
<gene>
    <name evidence="2" type="ORF">NA56DRAFT_385398</name>
</gene>
<sequence length="235" mass="25982">MSATSTRSSTSPFERRDIRSDSLPSKREKEHSQKWSHGHRPLAGVRVSFDPELDGTEEALPFPKDKVRPMKQWSSAIPKSHANKNPKPSGNYTTSRTAHKVSAVIESNDETVNTLSKSLLELLPQHANNTKSPIQTMICTNSTSDAEILYSFDNKGPSPGDKGRAVDLGGLVELAEQKWASEQTDRIVKGEYEVLDNEGEKTVINKGKKRGSPKQRAIPVMVKSVVDEDDGFELI</sequence>
<evidence type="ECO:0000256" key="1">
    <source>
        <dbReference type="SAM" id="MobiDB-lite"/>
    </source>
</evidence>
<organism evidence="2 3">
    <name type="scientific">Hyaloscypha hepaticicola</name>
    <dbReference type="NCBI Taxonomy" id="2082293"/>
    <lineage>
        <taxon>Eukaryota</taxon>
        <taxon>Fungi</taxon>
        <taxon>Dikarya</taxon>
        <taxon>Ascomycota</taxon>
        <taxon>Pezizomycotina</taxon>
        <taxon>Leotiomycetes</taxon>
        <taxon>Helotiales</taxon>
        <taxon>Hyaloscyphaceae</taxon>
        <taxon>Hyaloscypha</taxon>
    </lineage>
</organism>
<protein>
    <submittedName>
        <fullName evidence="2">Uncharacterized protein</fullName>
    </submittedName>
</protein>
<evidence type="ECO:0000313" key="3">
    <source>
        <dbReference type="Proteomes" id="UP000235672"/>
    </source>
</evidence>
<feature type="compositionally biased region" description="Polar residues" evidence="1">
    <location>
        <begin position="1"/>
        <end position="12"/>
    </location>
</feature>
<feature type="region of interest" description="Disordered" evidence="1">
    <location>
        <begin position="1"/>
        <end position="43"/>
    </location>
</feature>
<name>A0A2J6QHN0_9HELO</name>
<evidence type="ECO:0000313" key="2">
    <source>
        <dbReference type="EMBL" id="PMD25771.1"/>
    </source>
</evidence>
<dbReference type="EMBL" id="KZ613469">
    <property type="protein sequence ID" value="PMD25771.1"/>
    <property type="molecule type" value="Genomic_DNA"/>
</dbReference>
<keyword evidence="3" id="KW-1185">Reference proteome</keyword>
<reference evidence="2 3" key="1">
    <citation type="submission" date="2016-05" db="EMBL/GenBank/DDBJ databases">
        <title>A degradative enzymes factory behind the ericoid mycorrhizal symbiosis.</title>
        <authorList>
            <consortium name="DOE Joint Genome Institute"/>
            <person name="Martino E."/>
            <person name="Morin E."/>
            <person name="Grelet G."/>
            <person name="Kuo A."/>
            <person name="Kohler A."/>
            <person name="Daghino S."/>
            <person name="Barry K."/>
            <person name="Choi C."/>
            <person name="Cichocki N."/>
            <person name="Clum A."/>
            <person name="Copeland A."/>
            <person name="Hainaut M."/>
            <person name="Haridas S."/>
            <person name="Labutti K."/>
            <person name="Lindquist E."/>
            <person name="Lipzen A."/>
            <person name="Khouja H.-R."/>
            <person name="Murat C."/>
            <person name="Ohm R."/>
            <person name="Olson A."/>
            <person name="Spatafora J."/>
            <person name="Veneault-Fourrey C."/>
            <person name="Henrissat B."/>
            <person name="Grigoriev I."/>
            <person name="Martin F."/>
            <person name="Perotto S."/>
        </authorList>
    </citation>
    <scope>NUCLEOTIDE SEQUENCE [LARGE SCALE GENOMIC DNA]</scope>
    <source>
        <strain evidence="2 3">UAMH 7357</strain>
    </source>
</reference>
<feature type="compositionally biased region" description="Basic and acidic residues" evidence="1">
    <location>
        <begin position="13"/>
        <end position="33"/>
    </location>
</feature>
<dbReference type="AlphaFoldDB" id="A0A2J6QHN0"/>